<dbReference type="GeneTree" id="ENSGT00940000156721"/>
<evidence type="ECO:0000256" key="2">
    <source>
        <dbReference type="ARBA" id="ARBA00006484"/>
    </source>
</evidence>
<evidence type="ECO:0000256" key="7">
    <source>
        <dbReference type="ARBA" id="ARBA00038959"/>
    </source>
</evidence>
<dbReference type="Proteomes" id="UP000007875">
    <property type="component" value="Unassembled WGS sequence"/>
</dbReference>
<dbReference type="InterPro" id="IPR036291">
    <property type="entry name" value="NAD(P)-bd_dom_sf"/>
</dbReference>
<evidence type="ECO:0000256" key="6">
    <source>
        <dbReference type="ARBA" id="ARBA00038956"/>
    </source>
</evidence>
<accession>H2YMV6</accession>
<evidence type="ECO:0000256" key="11">
    <source>
        <dbReference type="ARBA" id="ARBA00042565"/>
    </source>
</evidence>
<reference evidence="16" key="1">
    <citation type="submission" date="2003-08" db="EMBL/GenBank/DDBJ databases">
        <authorList>
            <person name="Birren B."/>
            <person name="Nusbaum C."/>
            <person name="Abebe A."/>
            <person name="Abouelleil A."/>
            <person name="Adekoya E."/>
            <person name="Ait-zahra M."/>
            <person name="Allen N."/>
            <person name="Allen T."/>
            <person name="An P."/>
            <person name="Anderson M."/>
            <person name="Anderson S."/>
            <person name="Arachchi H."/>
            <person name="Armbruster J."/>
            <person name="Bachantsang P."/>
            <person name="Baldwin J."/>
            <person name="Barry A."/>
            <person name="Bayul T."/>
            <person name="Blitshsteyn B."/>
            <person name="Bloom T."/>
            <person name="Blye J."/>
            <person name="Boguslavskiy L."/>
            <person name="Borowsky M."/>
            <person name="Boukhgalter B."/>
            <person name="Brunache A."/>
            <person name="Butler J."/>
            <person name="Calixte N."/>
            <person name="Calvo S."/>
            <person name="Camarata J."/>
            <person name="Campo K."/>
            <person name="Chang J."/>
            <person name="Cheshatsang Y."/>
            <person name="Citroen M."/>
            <person name="Collymore A."/>
            <person name="Considine T."/>
            <person name="Cook A."/>
            <person name="Cooke P."/>
            <person name="Corum B."/>
            <person name="Cuomo C."/>
            <person name="David R."/>
            <person name="Dawoe T."/>
            <person name="Degray S."/>
            <person name="Dodge S."/>
            <person name="Dooley K."/>
            <person name="Dorje P."/>
            <person name="Dorjee K."/>
            <person name="Dorris L."/>
            <person name="Duffey N."/>
            <person name="Dupes A."/>
            <person name="Elkins T."/>
            <person name="Engels R."/>
            <person name="Erickson J."/>
            <person name="Farina A."/>
            <person name="Faro S."/>
            <person name="Ferreira P."/>
            <person name="Fischer H."/>
            <person name="Fitzgerald M."/>
            <person name="Foley K."/>
            <person name="Gage D."/>
            <person name="Galagan J."/>
            <person name="Gearin G."/>
            <person name="Gnerre S."/>
            <person name="Gnirke A."/>
            <person name="Goyette A."/>
            <person name="Graham J."/>
            <person name="Grandbois E."/>
            <person name="Gyaltsen K."/>
            <person name="Hafez N."/>
            <person name="Hagopian D."/>
            <person name="Hagos B."/>
            <person name="Hall J."/>
            <person name="Hatcher B."/>
            <person name="Heller A."/>
            <person name="Higgins H."/>
            <person name="Honan T."/>
            <person name="Horn A."/>
            <person name="Houde N."/>
            <person name="Hughes L."/>
            <person name="Hulme W."/>
            <person name="Husby E."/>
            <person name="Iliev I."/>
            <person name="Jaffe D."/>
            <person name="Jones C."/>
            <person name="Kamal M."/>
            <person name="Kamat A."/>
            <person name="Kamvysselis M."/>
            <person name="Karlsson E."/>
            <person name="Kells C."/>
            <person name="Kieu A."/>
            <person name="Kisner P."/>
            <person name="Kodira C."/>
            <person name="Kulbokas E."/>
            <person name="Labutti K."/>
            <person name="Lama D."/>
            <person name="Landers T."/>
            <person name="Leger J."/>
            <person name="Levine S."/>
            <person name="Lewis D."/>
            <person name="Lewis T."/>
            <person name="Lindblad-toh K."/>
            <person name="Liu X."/>
            <person name="Lokyitsang T."/>
            <person name="Lokyitsang Y."/>
            <person name="Lucien O."/>
            <person name="Lui A."/>
            <person name="Ma L.J."/>
            <person name="Mabbitt R."/>
            <person name="Macdonald J."/>
            <person name="Maclean C."/>
            <person name="Major J."/>
            <person name="Manning J."/>
            <person name="Marabella R."/>
            <person name="Maru K."/>
            <person name="Matthews C."/>
            <person name="Mauceli E."/>
            <person name="Mccarthy M."/>
            <person name="Mcdonough S."/>
            <person name="Mcghee T."/>
            <person name="Meldrim J."/>
            <person name="Meneus L."/>
            <person name="Mesirov J."/>
            <person name="Mihalev A."/>
            <person name="Mihova T."/>
            <person name="Mikkelsen T."/>
            <person name="Mlenga V."/>
            <person name="Moru K."/>
            <person name="Mozes J."/>
            <person name="Mulrain L."/>
            <person name="Munson G."/>
            <person name="Naylor J."/>
            <person name="Newes C."/>
            <person name="Nguyen C."/>
            <person name="Nguyen N."/>
            <person name="Nguyen T."/>
            <person name="Nicol R."/>
            <person name="Nielsen C."/>
            <person name="Nizzari M."/>
            <person name="Norbu C."/>
            <person name="Norbu N."/>
            <person name="O'donnell P."/>
            <person name="Okoawo O."/>
            <person name="O'leary S."/>
            <person name="Omotosho B."/>
            <person name="O'neill K."/>
            <person name="Osman S."/>
            <person name="Parker S."/>
            <person name="Perrin D."/>
            <person name="Phunkhang P."/>
            <person name="Piqani B."/>
            <person name="Purcell S."/>
            <person name="Rachupka T."/>
            <person name="Ramasamy U."/>
            <person name="Rameau R."/>
            <person name="Ray V."/>
            <person name="Raymond C."/>
            <person name="Retta R."/>
            <person name="Richardson S."/>
            <person name="Rise C."/>
            <person name="Rodriguez J."/>
            <person name="Rogers J."/>
            <person name="Rogov P."/>
            <person name="Rutman M."/>
            <person name="Schupbach R."/>
            <person name="Seaman C."/>
            <person name="Settipalli S."/>
            <person name="Sharpe T."/>
            <person name="Sheridan J."/>
            <person name="Sherpa N."/>
            <person name="Shi J."/>
            <person name="Smirnov S."/>
            <person name="Smith C."/>
            <person name="Sougnez C."/>
            <person name="Spencer B."/>
            <person name="Stalker J."/>
            <person name="Stange-thomann N."/>
            <person name="Stavropoulos S."/>
            <person name="Stetson K."/>
            <person name="Stone C."/>
            <person name="Stone S."/>
            <person name="Stubbs M."/>
            <person name="Talamas J."/>
            <person name="Tchuinga P."/>
            <person name="Tenzing P."/>
            <person name="Tesfaye S."/>
            <person name="Theodore J."/>
            <person name="Thoulutsang Y."/>
            <person name="Topham K."/>
            <person name="Towey S."/>
            <person name="Tsamla T."/>
            <person name="Tsomo N."/>
            <person name="Vallee D."/>
            <person name="Vassiliev H."/>
            <person name="Venkataraman V."/>
            <person name="Vinson J."/>
            <person name="Vo A."/>
            <person name="Wade C."/>
            <person name="Wang S."/>
            <person name="Wangchuk T."/>
            <person name="Wangdi T."/>
            <person name="Whittaker C."/>
            <person name="Wilkinson J."/>
            <person name="Wu Y."/>
            <person name="Wyman D."/>
            <person name="Yadav S."/>
            <person name="Yang S."/>
            <person name="Yang X."/>
            <person name="Yeager S."/>
            <person name="Yee E."/>
            <person name="Young G."/>
            <person name="Zainoun J."/>
            <person name="Zembeck L."/>
            <person name="Zimmer A."/>
            <person name="Zody M."/>
            <person name="Lander E."/>
        </authorList>
    </citation>
    <scope>NUCLEOTIDE SEQUENCE [LARGE SCALE GENOMIC DNA]</scope>
</reference>
<dbReference type="Gene3D" id="3.40.50.720">
    <property type="entry name" value="NAD(P)-binding Rossmann-like Domain"/>
    <property type="match status" value="1"/>
</dbReference>
<dbReference type="GO" id="GO:0003858">
    <property type="term" value="F:3-hydroxybutyrate dehydrogenase activity"/>
    <property type="evidence" value="ECO:0007669"/>
    <property type="project" value="UniProtKB-EC"/>
</dbReference>
<organism evidence="15 16">
    <name type="scientific">Ciona savignyi</name>
    <name type="common">Pacific transparent sea squirt</name>
    <dbReference type="NCBI Taxonomy" id="51511"/>
    <lineage>
        <taxon>Eukaryota</taxon>
        <taxon>Metazoa</taxon>
        <taxon>Chordata</taxon>
        <taxon>Tunicata</taxon>
        <taxon>Ascidiacea</taxon>
        <taxon>Phlebobranchia</taxon>
        <taxon>Cionidae</taxon>
        <taxon>Ciona</taxon>
    </lineage>
</organism>
<evidence type="ECO:0000313" key="15">
    <source>
        <dbReference type="Ensembl" id="ENSCSAVP00000006658.1"/>
    </source>
</evidence>
<dbReference type="EC" id="1.1.1.104" evidence="6"/>
<dbReference type="OMA" id="TDADWIT"/>
<comment type="similarity">
    <text evidence="2">Belongs to the short-chain dehydrogenases/reductases (SDR) family.</text>
</comment>
<dbReference type="EC" id="1.1.1.30" evidence="7"/>
<dbReference type="Pfam" id="PF00106">
    <property type="entry name" value="adh_short"/>
    <property type="match status" value="1"/>
</dbReference>
<dbReference type="PANTHER" id="PTHR43477">
    <property type="entry name" value="DIHYDROANTICAPSIN 7-DEHYDROGENASE"/>
    <property type="match status" value="1"/>
</dbReference>
<sequence>MGRLDGKVIVVTAAAQGIGRASALAFAAEGAIVHASDINLDKLKEIEKPGAISVQKLDVTKKDDIIKYAEGIDHVDVIFNVAGMVHHGTILDCDEQSWDTVMNVNVKSMYFVISAFLPKMLEAKHGNIINMSSVASSRI</sequence>
<evidence type="ECO:0000256" key="13">
    <source>
        <dbReference type="ARBA" id="ARBA00043199"/>
    </source>
</evidence>
<reference evidence="15" key="2">
    <citation type="submission" date="2025-08" db="UniProtKB">
        <authorList>
            <consortium name="Ensembl"/>
        </authorList>
    </citation>
    <scope>IDENTIFICATION</scope>
</reference>
<keyword evidence="3" id="KW-0560">Oxidoreductase</keyword>
<name>H2YMV6_CIOSA</name>
<dbReference type="InParanoid" id="H2YMV6"/>
<dbReference type="GO" id="GO:0042541">
    <property type="term" value="P:hemoglobin biosynthetic process"/>
    <property type="evidence" value="ECO:0007669"/>
    <property type="project" value="Ensembl"/>
</dbReference>
<evidence type="ECO:0000313" key="16">
    <source>
        <dbReference type="Proteomes" id="UP000007875"/>
    </source>
</evidence>
<evidence type="ECO:0000256" key="3">
    <source>
        <dbReference type="ARBA" id="ARBA00023002"/>
    </source>
</evidence>
<comment type="pathway">
    <text evidence="1">Siderophore biosynthesis.</text>
</comment>
<evidence type="ECO:0000256" key="14">
    <source>
        <dbReference type="ARBA" id="ARBA00049550"/>
    </source>
</evidence>
<dbReference type="PRINTS" id="PR00081">
    <property type="entry name" value="GDHRDH"/>
</dbReference>
<evidence type="ECO:0000256" key="8">
    <source>
        <dbReference type="ARBA" id="ARBA00039194"/>
    </source>
</evidence>
<dbReference type="Ensembl" id="ENSCSAVT00000006744.1">
    <property type="protein sequence ID" value="ENSCSAVP00000006658.1"/>
    <property type="gene ID" value="ENSCSAVG00000003989.1"/>
</dbReference>
<dbReference type="GO" id="GO:0042168">
    <property type="term" value="P:heme metabolic process"/>
    <property type="evidence" value="ECO:0007669"/>
    <property type="project" value="Ensembl"/>
</dbReference>
<reference evidence="15" key="3">
    <citation type="submission" date="2025-09" db="UniProtKB">
        <authorList>
            <consortium name="Ensembl"/>
        </authorList>
    </citation>
    <scope>IDENTIFICATION</scope>
</reference>
<dbReference type="FunCoup" id="H2YMV6">
    <property type="interactions" value="3"/>
</dbReference>
<comment type="catalytic activity">
    <reaction evidence="14">
        <text>(R)-3-hydroxybutanoate + NAD(+) = acetoacetate + NADH + H(+)</text>
        <dbReference type="Rhea" id="RHEA:20521"/>
        <dbReference type="ChEBI" id="CHEBI:10983"/>
        <dbReference type="ChEBI" id="CHEBI:13705"/>
        <dbReference type="ChEBI" id="CHEBI:15378"/>
        <dbReference type="ChEBI" id="CHEBI:57540"/>
        <dbReference type="ChEBI" id="CHEBI:57945"/>
        <dbReference type="EC" id="1.1.1.30"/>
    </reaction>
</comment>
<dbReference type="PANTHER" id="PTHR43477:SF4">
    <property type="entry name" value="DEHYDROGENASE_REDUCTASE SDR FAMILY MEMBER 6"/>
    <property type="match status" value="1"/>
</dbReference>
<dbReference type="InterPro" id="IPR002347">
    <property type="entry name" value="SDR_fam"/>
</dbReference>
<evidence type="ECO:0000256" key="10">
    <source>
        <dbReference type="ARBA" id="ARBA00042309"/>
    </source>
</evidence>
<dbReference type="eggNOG" id="KOG0725">
    <property type="taxonomic scope" value="Eukaryota"/>
</dbReference>
<dbReference type="GO" id="GO:0005737">
    <property type="term" value="C:cytoplasm"/>
    <property type="evidence" value="ECO:0007669"/>
    <property type="project" value="TreeGrafter"/>
</dbReference>
<evidence type="ECO:0000256" key="1">
    <source>
        <dbReference type="ARBA" id="ARBA00004924"/>
    </source>
</evidence>
<dbReference type="AlphaFoldDB" id="H2YMV6"/>
<keyword evidence="4" id="KW-0520">NAD</keyword>
<evidence type="ECO:0000256" key="5">
    <source>
        <dbReference type="ARBA" id="ARBA00034698"/>
    </source>
</evidence>
<comment type="pathway">
    <text evidence="5">Amino-acid metabolism.</text>
</comment>
<dbReference type="GO" id="GO:0043249">
    <property type="term" value="P:erythrocyte maturation"/>
    <property type="evidence" value="ECO:0007669"/>
    <property type="project" value="Ensembl"/>
</dbReference>
<dbReference type="GO" id="GO:0019290">
    <property type="term" value="P:siderophore biosynthetic process"/>
    <property type="evidence" value="ECO:0007669"/>
    <property type="project" value="TreeGrafter"/>
</dbReference>
<proteinExistence type="inferred from homology"/>
<evidence type="ECO:0000256" key="12">
    <source>
        <dbReference type="ARBA" id="ARBA00043083"/>
    </source>
</evidence>
<keyword evidence="16" id="KW-1185">Reference proteome</keyword>
<protein>
    <recommendedName>
        <fullName evidence="8">Dehydrogenase/reductase SDR family member 6</fullName>
        <ecNumber evidence="6">1.1.1.104</ecNumber>
        <ecNumber evidence="7">1.1.1.30</ecNumber>
    </recommendedName>
    <alternativeName>
        <fullName evidence="12">(R)-beta-hydroxybutyrate dehydrogenase</fullName>
    </alternativeName>
    <alternativeName>
        <fullName evidence="10">3-hydroxybutyrate dehydrogenase type 2</fullName>
    </alternativeName>
    <alternativeName>
        <fullName evidence="13">4-oxo-L-proline reductase</fullName>
    </alternativeName>
    <alternativeName>
        <fullName evidence="11">Oxidoreductase UCPA</fullName>
    </alternativeName>
    <alternativeName>
        <fullName evidence="9">Short chain dehydrogenase/reductase family 15C member 1</fullName>
    </alternativeName>
</protein>
<dbReference type="HOGENOM" id="CLU_010194_2_19_1"/>
<evidence type="ECO:0000256" key="4">
    <source>
        <dbReference type="ARBA" id="ARBA00023027"/>
    </source>
</evidence>
<evidence type="ECO:0000256" key="9">
    <source>
        <dbReference type="ARBA" id="ARBA00041727"/>
    </source>
</evidence>
<dbReference type="SUPFAM" id="SSF51735">
    <property type="entry name" value="NAD(P)-binding Rossmann-fold domains"/>
    <property type="match status" value="1"/>
</dbReference>
<dbReference type="STRING" id="51511.ENSCSAVP00000006658"/>
<dbReference type="InterPro" id="IPR051122">
    <property type="entry name" value="SDR_DHRS6-like"/>
</dbReference>
<dbReference type="GO" id="GO:0016617">
    <property type="term" value="F:4-oxoproline reductase activity"/>
    <property type="evidence" value="ECO:0007669"/>
    <property type="project" value="UniProtKB-EC"/>
</dbReference>